<reference evidence="2 3" key="1">
    <citation type="submission" date="2023-02" db="EMBL/GenBank/DDBJ databases">
        <title>Study of novel species of the Microbacterium genus.</title>
        <authorList>
            <person name="Arroyo-Herrera I."/>
            <person name="Roman-Ponce B."/>
            <person name="Vasquez-Murrieta M.S."/>
        </authorList>
    </citation>
    <scope>NUCLEOTIDE SEQUENCE [LARGE SCALE GENOMIC DNA]</scope>
    <source>
        <strain evidence="2 3">NE1TT3</strain>
    </source>
</reference>
<keyword evidence="3" id="KW-1185">Reference proteome</keyword>
<gene>
    <name evidence="2" type="ORF">PUW80_06030</name>
</gene>
<name>A0ABT5SGG6_9MICO</name>
<protein>
    <submittedName>
        <fullName evidence="2">ImmA/IrrE family metallo-endopeptidase</fullName>
    </submittedName>
</protein>
<dbReference type="InterPro" id="IPR010359">
    <property type="entry name" value="IrrE_HExxH"/>
</dbReference>
<evidence type="ECO:0000259" key="1">
    <source>
        <dbReference type="Pfam" id="PF06114"/>
    </source>
</evidence>
<accession>A0ABT5SGG6</accession>
<comment type="caution">
    <text evidence="2">The sequence shown here is derived from an EMBL/GenBank/DDBJ whole genome shotgun (WGS) entry which is preliminary data.</text>
</comment>
<dbReference type="RefSeq" id="WP_274221632.1">
    <property type="nucleotide sequence ID" value="NZ_JAQZCH010000001.1"/>
</dbReference>
<dbReference type="Pfam" id="PF06114">
    <property type="entry name" value="Peptidase_M78"/>
    <property type="match status" value="1"/>
</dbReference>
<proteinExistence type="predicted"/>
<dbReference type="Gene3D" id="1.10.10.2910">
    <property type="match status" value="1"/>
</dbReference>
<evidence type="ECO:0000313" key="2">
    <source>
        <dbReference type="EMBL" id="MDD7961903.1"/>
    </source>
</evidence>
<organism evidence="2 3">
    <name type="scientific">Microbacterium thalli</name>
    <dbReference type="NCBI Taxonomy" id="3027921"/>
    <lineage>
        <taxon>Bacteria</taxon>
        <taxon>Bacillati</taxon>
        <taxon>Actinomycetota</taxon>
        <taxon>Actinomycetes</taxon>
        <taxon>Micrococcales</taxon>
        <taxon>Microbacteriaceae</taxon>
        <taxon>Microbacterium</taxon>
    </lineage>
</organism>
<sequence length="147" mass="16469">MATDDDLLDILTALGVRVIVTDLPPDRDGEYEHGSRTIRLRPRMARRLHRSVLAHECGHAVYGDVPIDDRRYAERQEARADEWAARALISVEAYRSAETLHGGHVEAMAVELDVTVGLIRAYQRLLARQGSRFGPLSTRTPLMQPTA</sequence>
<dbReference type="EMBL" id="JAQZCI010000001">
    <property type="protein sequence ID" value="MDD7961903.1"/>
    <property type="molecule type" value="Genomic_DNA"/>
</dbReference>
<feature type="domain" description="IrrE N-terminal-like" evidence="1">
    <location>
        <begin position="13"/>
        <end position="117"/>
    </location>
</feature>
<dbReference type="Proteomes" id="UP001218170">
    <property type="component" value="Unassembled WGS sequence"/>
</dbReference>
<evidence type="ECO:0000313" key="3">
    <source>
        <dbReference type="Proteomes" id="UP001218170"/>
    </source>
</evidence>